<protein>
    <recommendedName>
        <fullName evidence="1">YkoP-like domain-containing protein</fullName>
    </recommendedName>
</protein>
<sequence>MNRLGLLLWKCCDPVYRAVRRFDYEDMGGTNVFRIRVRRFKGPDFRLPNGEELRRGEWVGILHLYNVRLQQLMNGISSENRRSLLMIREAKRSLPELAEFVREHPRGQRVKALIGVTLLNRGVEPLGFHVGSVPDTWWYRFRNWYMLRILSFCHPDGSKRLMRRREALVLKRVILLKDELFRRYGQVEPRLVIDMEQEGTS</sequence>
<name>A0ABT3X079_9BACL</name>
<reference evidence="2 3" key="1">
    <citation type="submission" date="2022-11" db="EMBL/GenBank/DDBJ databases">
        <title>Study of microbial diversity in lake waters.</title>
        <authorList>
            <person name="Zhang J."/>
        </authorList>
    </citation>
    <scope>NUCLEOTIDE SEQUENCE [LARGE SCALE GENOMIC DNA]</scope>
    <source>
        <strain evidence="2 3">DT12</strain>
    </source>
</reference>
<evidence type="ECO:0000313" key="2">
    <source>
        <dbReference type="EMBL" id="MCX7569001.1"/>
    </source>
</evidence>
<comment type="caution">
    <text evidence="2">The sequence shown here is derived from an EMBL/GenBank/DDBJ whole genome shotgun (WGS) entry which is preliminary data.</text>
</comment>
<dbReference type="EMBL" id="JAPMLT010000001">
    <property type="protein sequence ID" value="MCX7569001.1"/>
    <property type="molecule type" value="Genomic_DNA"/>
</dbReference>
<evidence type="ECO:0000259" key="1">
    <source>
        <dbReference type="Pfam" id="PF22790"/>
    </source>
</evidence>
<evidence type="ECO:0000313" key="3">
    <source>
        <dbReference type="Proteomes" id="UP001208017"/>
    </source>
</evidence>
<dbReference type="RefSeq" id="WP_267150230.1">
    <property type="nucleotide sequence ID" value="NZ_JAPMLT010000001.1"/>
</dbReference>
<dbReference type="Proteomes" id="UP001208017">
    <property type="component" value="Unassembled WGS sequence"/>
</dbReference>
<keyword evidence="3" id="KW-1185">Reference proteome</keyword>
<dbReference type="Pfam" id="PF22790">
    <property type="entry name" value="YkoP"/>
    <property type="match status" value="1"/>
</dbReference>
<proteinExistence type="predicted"/>
<organism evidence="2 3">
    <name type="scientific">Tumebacillus lacus</name>
    <dbReference type="NCBI Taxonomy" id="2995335"/>
    <lineage>
        <taxon>Bacteria</taxon>
        <taxon>Bacillati</taxon>
        <taxon>Bacillota</taxon>
        <taxon>Bacilli</taxon>
        <taxon>Bacillales</taxon>
        <taxon>Alicyclobacillaceae</taxon>
        <taxon>Tumebacillus</taxon>
    </lineage>
</organism>
<gene>
    <name evidence="2" type="ORF">OS242_03365</name>
</gene>
<feature type="domain" description="YkoP-like" evidence="1">
    <location>
        <begin position="4"/>
        <end position="184"/>
    </location>
</feature>
<accession>A0ABT3X079</accession>
<dbReference type="InterPro" id="IPR054467">
    <property type="entry name" value="YkoP-like_dom"/>
</dbReference>